<feature type="region of interest" description="Disordered" evidence="1">
    <location>
        <begin position="127"/>
        <end position="150"/>
    </location>
</feature>
<feature type="chain" id="PRO_5041210998" evidence="2">
    <location>
        <begin position="19"/>
        <end position="150"/>
    </location>
</feature>
<protein>
    <submittedName>
        <fullName evidence="3">Uncharacterized protein</fullName>
    </submittedName>
</protein>
<keyword evidence="2" id="KW-0732">Signal</keyword>
<comment type="caution">
    <text evidence="3">The sequence shown here is derived from an EMBL/GenBank/DDBJ whole genome shotgun (WGS) entry which is preliminary data.</text>
</comment>
<evidence type="ECO:0000313" key="3">
    <source>
        <dbReference type="EMBL" id="KAK0623497.1"/>
    </source>
</evidence>
<evidence type="ECO:0000256" key="2">
    <source>
        <dbReference type="SAM" id="SignalP"/>
    </source>
</evidence>
<proteinExistence type="predicted"/>
<name>A0AA40C3B0_9PEZI</name>
<feature type="compositionally biased region" description="Polar residues" evidence="1">
    <location>
        <begin position="137"/>
        <end position="150"/>
    </location>
</feature>
<feature type="compositionally biased region" description="Basic and acidic residues" evidence="1">
    <location>
        <begin position="127"/>
        <end position="136"/>
    </location>
</feature>
<reference evidence="3" key="1">
    <citation type="submission" date="2023-06" db="EMBL/GenBank/DDBJ databases">
        <title>Genome-scale phylogeny and comparative genomics of the fungal order Sordariales.</title>
        <authorList>
            <consortium name="Lawrence Berkeley National Laboratory"/>
            <person name="Hensen N."/>
            <person name="Bonometti L."/>
            <person name="Westerberg I."/>
            <person name="Brannstrom I.O."/>
            <person name="Guillou S."/>
            <person name="Cros-Aarteil S."/>
            <person name="Calhoun S."/>
            <person name="Haridas S."/>
            <person name="Kuo A."/>
            <person name="Mondo S."/>
            <person name="Pangilinan J."/>
            <person name="Riley R."/>
            <person name="Labutti K."/>
            <person name="Andreopoulos B."/>
            <person name="Lipzen A."/>
            <person name="Chen C."/>
            <person name="Yanf M."/>
            <person name="Daum C."/>
            <person name="Ng V."/>
            <person name="Clum A."/>
            <person name="Steindorff A."/>
            <person name="Ohm R."/>
            <person name="Martin F."/>
            <person name="Silar P."/>
            <person name="Natvig D."/>
            <person name="Lalanne C."/>
            <person name="Gautier V."/>
            <person name="Ament-Velasquez S.L."/>
            <person name="Kruys A."/>
            <person name="Hutchinson M.I."/>
            <person name="Powell A.J."/>
            <person name="Barry K."/>
            <person name="Miller A.N."/>
            <person name="Grigoriev I.V."/>
            <person name="Debuchy R."/>
            <person name="Gladieux P."/>
            <person name="Thoren M.H."/>
            <person name="Johannesson H."/>
        </authorList>
    </citation>
    <scope>NUCLEOTIDE SEQUENCE</scope>
    <source>
        <strain evidence="3">CBS 606.72</strain>
    </source>
</reference>
<keyword evidence="4" id="KW-1185">Reference proteome</keyword>
<accession>A0AA40C3B0</accession>
<gene>
    <name evidence="3" type="ORF">B0T14DRAFT_180156</name>
</gene>
<feature type="signal peptide" evidence="2">
    <location>
        <begin position="1"/>
        <end position="18"/>
    </location>
</feature>
<evidence type="ECO:0000313" key="4">
    <source>
        <dbReference type="Proteomes" id="UP001175000"/>
    </source>
</evidence>
<organism evidence="3 4">
    <name type="scientific">Immersiella caudata</name>
    <dbReference type="NCBI Taxonomy" id="314043"/>
    <lineage>
        <taxon>Eukaryota</taxon>
        <taxon>Fungi</taxon>
        <taxon>Dikarya</taxon>
        <taxon>Ascomycota</taxon>
        <taxon>Pezizomycotina</taxon>
        <taxon>Sordariomycetes</taxon>
        <taxon>Sordariomycetidae</taxon>
        <taxon>Sordariales</taxon>
        <taxon>Lasiosphaeriaceae</taxon>
        <taxon>Immersiella</taxon>
    </lineage>
</organism>
<dbReference type="AlphaFoldDB" id="A0AA40C3B0"/>
<dbReference type="Proteomes" id="UP001175000">
    <property type="component" value="Unassembled WGS sequence"/>
</dbReference>
<sequence length="150" mass="16281">MLHWSFSLTLPTITGISGQVPLSVHAARRVQHQKSQNPATAVAACSNRFSLPPFYLIVDARGAAFGNPGVIEMAGYPVSRARSHSGPGSYVLHQSRDRPAEMTGIRHGPNLVVSSLSVQMLRSRADEARKGHHDDSNIQCPSTTVEAWTR</sequence>
<dbReference type="EMBL" id="JAULSU010000003">
    <property type="protein sequence ID" value="KAK0623497.1"/>
    <property type="molecule type" value="Genomic_DNA"/>
</dbReference>
<evidence type="ECO:0000256" key="1">
    <source>
        <dbReference type="SAM" id="MobiDB-lite"/>
    </source>
</evidence>